<dbReference type="SMART" id="SM01411">
    <property type="entry name" value="Ephrin_rec_like"/>
    <property type="match status" value="7"/>
</dbReference>
<feature type="domain" description="EGF-like" evidence="21">
    <location>
        <begin position="3566"/>
        <end position="3603"/>
    </location>
</feature>
<feature type="disulfide bond" evidence="15">
    <location>
        <begin position="3327"/>
        <end position="3336"/>
    </location>
</feature>
<dbReference type="Gene3D" id="2.10.70.10">
    <property type="entry name" value="Complement Module, domain 1"/>
    <property type="match status" value="7"/>
</dbReference>
<dbReference type="Gene3D" id="2.60.120.290">
    <property type="entry name" value="Spermadhesin, CUB domain"/>
    <property type="match status" value="3"/>
</dbReference>
<dbReference type="InterPro" id="IPR035914">
    <property type="entry name" value="Sperma_CUB_dom_sf"/>
</dbReference>
<feature type="domain" description="HYR" evidence="23">
    <location>
        <begin position="3887"/>
        <end position="3967"/>
    </location>
</feature>
<dbReference type="FunFam" id="2.10.25.10:FF:000005">
    <property type="entry name" value="Fibrillin 2"/>
    <property type="match status" value="1"/>
</dbReference>
<feature type="domain" description="CUB" evidence="20">
    <location>
        <begin position="240"/>
        <end position="349"/>
    </location>
</feature>
<dbReference type="SUPFAM" id="SSF56436">
    <property type="entry name" value="C-type lectin-like"/>
    <property type="match status" value="1"/>
</dbReference>
<feature type="disulfide bond" evidence="15">
    <location>
        <begin position="3593"/>
        <end position="3602"/>
    </location>
</feature>
<evidence type="ECO:0000256" key="3">
    <source>
        <dbReference type="ARBA" id="ARBA00022475"/>
    </source>
</evidence>
<dbReference type="SUPFAM" id="SSF57196">
    <property type="entry name" value="EGF/Laminin"/>
    <property type="match status" value="8"/>
</dbReference>
<dbReference type="Pfam" id="PF07699">
    <property type="entry name" value="Ephrin_rec_like"/>
    <property type="match status" value="6"/>
</dbReference>
<dbReference type="InterPro" id="IPR002172">
    <property type="entry name" value="LDrepeatLR_classA_rpt"/>
</dbReference>
<feature type="domain" description="Sushi" evidence="24">
    <location>
        <begin position="636"/>
        <end position="693"/>
    </location>
</feature>
<evidence type="ECO:0000256" key="19">
    <source>
        <dbReference type="SAM" id="Phobius"/>
    </source>
</evidence>
<feature type="disulfide bond" evidence="15">
    <location>
        <begin position="3443"/>
        <end position="3452"/>
    </location>
</feature>
<feature type="domain" description="EGF-like" evidence="21">
    <location>
        <begin position="3490"/>
        <end position="3526"/>
    </location>
</feature>
<dbReference type="InterPro" id="IPR049883">
    <property type="entry name" value="NOTCH1_EGF-like"/>
</dbReference>
<dbReference type="PROSITE" id="PS00022">
    <property type="entry name" value="EGF_1"/>
    <property type="match status" value="12"/>
</dbReference>
<dbReference type="FunFam" id="2.10.25.10:FF:000004">
    <property type="entry name" value="Neurogenic locus notch 1"/>
    <property type="match status" value="1"/>
</dbReference>
<feature type="compositionally biased region" description="Low complexity" evidence="18">
    <location>
        <begin position="1566"/>
        <end position="1604"/>
    </location>
</feature>
<feature type="disulfide bond" evidence="15">
    <location>
        <begin position="3365"/>
        <end position="3374"/>
    </location>
</feature>
<dbReference type="InterPro" id="IPR003410">
    <property type="entry name" value="HYR_dom"/>
</dbReference>
<dbReference type="Pfam" id="PF00431">
    <property type="entry name" value="CUB"/>
    <property type="match status" value="3"/>
</dbReference>
<feature type="region of interest" description="Disordered" evidence="18">
    <location>
        <begin position="4552"/>
        <end position="4590"/>
    </location>
</feature>
<accession>A0A8W8ML60</accession>
<dbReference type="PROSITE" id="PS50041">
    <property type="entry name" value="C_TYPE_LECTIN_2"/>
    <property type="match status" value="1"/>
</dbReference>
<evidence type="ECO:0000256" key="8">
    <source>
        <dbReference type="ARBA" id="ARBA00022837"/>
    </source>
</evidence>
<keyword evidence="11 19" id="KW-0472">Membrane</keyword>
<dbReference type="CDD" id="cd00112">
    <property type="entry name" value="LDLa"/>
    <property type="match status" value="1"/>
</dbReference>
<dbReference type="SUPFAM" id="SSF49899">
    <property type="entry name" value="Concanavalin A-like lectins/glucanases"/>
    <property type="match status" value="1"/>
</dbReference>
<feature type="disulfide bond" evidence="15">
    <location>
        <begin position="3162"/>
        <end position="3179"/>
    </location>
</feature>
<evidence type="ECO:0000256" key="9">
    <source>
        <dbReference type="ARBA" id="ARBA00022976"/>
    </source>
</evidence>
<dbReference type="SMART" id="SM00179">
    <property type="entry name" value="EGF_CA"/>
    <property type="match status" value="14"/>
</dbReference>
<dbReference type="InterPro" id="IPR016186">
    <property type="entry name" value="C-type_lectin-like/link_sf"/>
</dbReference>
<feature type="domain" description="EGF-like" evidence="21">
    <location>
        <begin position="3231"/>
        <end position="3263"/>
    </location>
</feature>
<feature type="region of interest" description="Disordered" evidence="18">
    <location>
        <begin position="1755"/>
        <end position="1924"/>
    </location>
</feature>
<evidence type="ECO:0000259" key="22">
    <source>
        <dbReference type="PROSITE" id="PS50041"/>
    </source>
</evidence>
<keyword evidence="4 15" id="KW-0245">EGF-like domain</keyword>
<evidence type="ECO:0000256" key="17">
    <source>
        <dbReference type="PROSITE-ProRule" id="PRU00302"/>
    </source>
</evidence>
<keyword evidence="8" id="KW-0106">Calcium</keyword>
<evidence type="ECO:0000256" key="13">
    <source>
        <dbReference type="ARBA" id="ARBA00023180"/>
    </source>
</evidence>
<dbReference type="Proteomes" id="UP000005408">
    <property type="component" value="Unassembled WGS sequence"/>
</dbReference>
<organism evidence="25 26">
    <name type="scientific">Magallana gigas</name>
    <name type="common">Pacific oyster</name>
    <name type="synonym">Crassostrea gigas</name>
    <dbReference type="NCBI Taxonomy" id="29159"/>
    <lineage>
        <taxon>Eukaryota</taxon>
        <taxon>Metazoa</taxon>
        <taxon>Spiralia</taxon>
        <taxon>Lophotrochozoa</taxon>
        <taxon>Mollusca</taxon>
        <taxon>Bivalvia</taxon>
        <taxon>Autobranchia</taxon>
        <taxon>Pteriomorphia</taxon>
        <taxon>Ostreida</taxon>
        <taxon>Ostreoidea</taxon>
        <taxon>Ostreidae</taxon>
        <taxon>Magallana</taxon>
    </lineage>
</organism>
<feature type="domain" description="Sushi" evidence="24">
    <location>
        <begin position="904"/>
        <end position="969"/>
    </location>
</feature>
<evidence type="ECO:0000259" key="23">
    <source>
        <dbReference type="PROSITE" id="PS50825"/>
    </source>
</evidence>
<feature type="disulfide bond" evidence="17">
    <location>
        <begin position="780"/>
        <end position="807"/>
    </location>
</feature>
<feature type="disulfide bond" evidence="15">
    <location>
        <begin position="3631"/>
        <end position="3640"/>
    </location>
</feature>
<dbReference type="FunFam" id="2.10.25.10:FF:000434">
    <property type="entry name" value="Predicted protein"/>
    <property type="match status" value="1"/>
</dbReference>
<dbReference type="Pfam" id="PF00084">
    <property type="entry name" value="Sushi"/>
    <property type="match status" value="6"/>
</dbReference>
<dbReference type="InterPro" id="IPR000152">
    <property type="entry name" value="EGF-type_Asp/Asn_hydroxyl_site"/>
</dbReference>
<keyword evidence="5 19" id="KW-0812">Transmembrane</keyword>
<name>A0A8W8ML60_MAGGI</name>
<keyword evidence="6" id="KW-0732">Signal</keyword>
<feature type="transmembrane region" description="Helical" evidence="19">
    <location>
        <begin position="4453"/>
        <end position="4476"/>
    </location>
</feature>
<dbReference type="FunFam" id="2.10.25.10:FF:000391">
    <property type="entry name" value="Weary, isoform C"/>
    <property type="match status" value="1"/>
</dbReference>
<dbReference type="CDD" id="cd00041">
    <property type="entry name" value="CUB"/>
    <property type="match status" value="3"/>
</dbReference>
<dbReference type="PROSITE" id="PS50068">
    <property type="entry name" value="LDLRA_2"/>
    <property type="match status" value="1"/>
</dbReference>
<feature type="domain" description="EGF-like" evidence="21">
    <location>
        <begin position="3643"/>
        <end position="3676"/>
    </location>
</feature>
<feature type="domain" description="EGF-like" evidence="21">
    <location>
        <begin position="3265"/>
        <end position="3302"/>
    </location>
</feature>
<keyword evidence="9" id="KW-0914">Notch signaling pathway</keyword>
<dbReference type="SUPFAM" id="SSF49854">
    <property type="entry name" value="Spermadhesin, CUB domain"/>
    <property type="match status" value="3"/>
</dbReference>
<feature type="compositionally biased region" description="Polar residues" evidence="18">
    <location>
        <begin position="1627"/>
        <end position="1661"/>
    </location>
</feature>
<dbReference type="Pfam" id="PF07645">
    <property type="entry name" value="EGF_CA"/>
    <property type="match status" value="2"/>
</dbReference>
<feature type="compositionally biased region" description="Polar residues" evidence="18">
    <location>
        <begin position="1306"/>
        <end position="1315"/>
    </location>
</feature>
<feature type="disulfide bond" evidence="14">
    <location>
        <begin position="354"/>
        <end position="381"/>
    </location>
</feature>
<feature type="disulfide bond" evidence="15">
    <location>
        <begin position="3554"/>
        <end position="3563"/>
    </location>
</feature>
<feature type="compositionally biased region" description="Low complexity" evidence="18">
    <location>
        <begin position="1662"/>
        <end position="1686"/>
    </location>
</feature>
<dbReference type="SMART" id="SM00034">
    <property type="entry name" value="CLECT"/>
    <property type="match status" value="1"/>
</dbReference>
<evidence type="ECO:0000256" key="6">
    <source>
        <dbReference type="ARBA" id="ARBA00022729"/>
    </source>
</evidence>
<feature type="disulfide bond" evidence="15">
    <location>
        <begin position="3181"/>
        <end position="3190"/>
    </location>
</feature>
<dbReference type="InterPro" id="IPR009030">
    <property type="entry name" value="Growth_fac_rcpt_cys_sf"/>
</dbReference>
<evidence type="ECO:0000256" key="4">
    <source>
        <dbReference type="ARBA" id="ARBA00022536"/>
    </source>
</evidence>
<feature type="domain" description="Sushi" evidence="24">
    <location>
        <begin position="577"/>
        <end position="635"/>
    </location>
</feature>
<comment type="caution">
    <text evidence="15">Lacks conserved residue(s) required for the propagation of feature annotation.</text>
</comment>
<evidence type="ECO:0000256" key="2">
    <source>
        <dbReference type="ARBA" id="ARBA00022473"/>
    </source>
</evidence>
<feature type="disulfide bond" evidence="15">
    <location>
        <begin position="3253"/>
        <end position="3262"/>
    </location>
</feature>
<dbReference type="PANTHER" id="PTHR12916:SF4">
    <property type="entry name" value="UNINFLATABLE, ISOFORM C"/>
    <property type="match status" value="1"/>
</dbReference>
<dbReference type="PROSITE" id="PS01209">
    <property type="entry name" value="LDLRA_1"/>
    <property type="match status" value="1"/>
</dbReference>
<feature type="compositionally biased region" description="Low complexity" evidence="18">
    <location>
        <begin position="4566"/>
        <end position="4590"/>
    </location>
</feature>
<sequence>MLRSHRLMSTPNPILTYIVLWSVVSAVCVLSQVLSKDFGIQLYEKNLTWLACPEGWSKIGSTCALVLAELATFTQAESLCQSYGGWLLKVEGFNQNQQVGTLIENVQYQQRQAFASLEGWDNDSFWIGLYRDGDGLYHWQDGQVTHVEQGFWTLDQPLGFQQGLKQCASIGVRTVTDFGKYRWSLRPCEDKLPSVCQTRTCAEQQYRCQDGSKCISSDWLCDGIADCLDQSDEQNCSGYCGNTYQGKKGTFQSPYYPHHYPPFSSCQWIILTPLGTRVYIQFEDFNLENGYDTVSIYDGRSTLDPLAGIYSGSSQHNISFLSSSNSLLVQFHSDQDNQTTGFRASWFEVVIEDCGGSLNATSQYQWVTSPGTNPYAKNLICDWIITAPQNLISLQFEDLSLGAGDWIEVRDGDSEDGALFGRYSGEALPPVIISTGHKLFVRFMSDKENPGRGFNISYKAGCNDIMINKEAAIISSPGYRLGSSFTYPPNLQCSWLINNPADKELTIVFDDNFDTEVDFDILTIINGSSMMEAGAVKQSFSGTNGPSVIRSLRGHFYISFTSDDLVSRPGWGATISYDCPVLDKLSDSIHISSGRLEFGTSVTFTCDTGYLLEGARTLICDINGTWSDPPPVCKKINCGSPVVPENGGIVSSNSSYFTGLVHYRCNVGYFSQDELTSRCQKNGQWSSVPNCQKISCPKVGNLPNGYIVHNFEHAYGQKVFFQCRENFRLINASEIICGENGQWSSLQPHCAHPLCPFLSIPNGYTSVVQPEGGTEVQVHCNPGYRLYGSPNVTCNGNGTYLSSPPSCIDINECEDKDLCHPHMCQNVMGSYRCRCSHGYRKLSETSNTCYDIDECERADTCDHHCINTNGSYMCECNDGFKLFQDPKVIVLEQRVIIPNKTCIVTCPAFNVSNGGRVYANTTRLSDNTYIYPTSLFIYCPYGTLPLWNATTVYCQANGTWSHNIDHCTDQVCEALVPPQNGSVYYDSEVYGLGTIATYNCSDGYFLAGTPKKQCMSDGRSLFWSHGVSNVTYCLPRMCVRPPEPMNGYVNYTGLFLGSTATYSCKCGYKLIGSKVRHCQGNGIWSGNGTICVDMDCSNPTPPSNGAVYSSTRMSYFGSRVSYTCQKGYSLIGSSYSTCSLPEQSSLPDFLLLLRVRFRADNNISPECASLYRAELAAKFNASIRSLPRCSLLDMFVLDSSTDSTSGTEVNQIVLGTSITLSGPATAVCNCSSDILQYSPGNIHWTIMVPSCPTLANKESKKILDSVEHWKCPADFTLQGGDSGCSYSEAPTCRRLTDCLGSEDPTEISSTITTSKLPPPSQATSTISSTSSEDHQRTEKTSTVPTDVVTYVQTTPKNNNILSTVSTTTQTTATDSVTGTTGFSGHSVDTSTLSPKFTLTTDNVVTQTTSAPISTEKSTPLTHSVTSTTQSPTMSVTEVQSTSEASTSSESTFSAETSTDPSTAEGASSSTTKVIATLSTTTSDTQTSLNVDTKTTMETGNTTGAQTVASTTTKSTTTEDSTTSKAPVITDNPSTKHTTVGTTTSQGSTTAFETSTTSQVPSSETPLSTGVQTSLQTTTTKATASTETVNPTTGGLTSQDTTTTEITTISDTQTIKSSTTTNINTDSMASTSVASSNTAQTTESSPTVSKNTQSEASTTTTPSILDTASSSDAATSTLDSTTTTVKTETIKTTESETTTKEVSQPTSPSVFTTETDTVTSAVRSTMTDLPNTKEPSTSTTTKDNLLTTSISTVANSTETSTNTISDVPLSTTSTPQSTSSTTVASTAQSSTTLQSTITAQPQITTTPSQTSSIEPQSSIKQSQTTTTQPFTTTPQTTMAPQTTTNTPLSTQTTIPTTSKPSTTQYGTSTTPQSSSKISQTSTTQSQMTTLTSEANTATTTIPSTAQTTTTVAPVPETTTPGTTLPYSIPPLHFGTYWTYRYPASANEEPGCQEYISGEYINAFTSSKRALESATKPKTCKSITMSIIREEPSSLNKEFIFILKIGFSGSVKDSVESCARDFNSTINNKVTAIFDEMLNTIDQCQSVYPRTDLTLTKRSEWMCSSENYRYDSIQHLCILDTTRAAAAFVATSLTDTEPDVVTQMIPQLRPATSTQPVVYTTTTHMPSSTSIVPTTSTTQTPVTPDQTPFFVNEVYFKFQTYDLTEDCENELKERIERSVGEASRAIIQLLPELPLCRDITDAELIKTKSMLSYDAMLPYNQTAPTPNEILLTVPFVLRTRNFSLDKLENCINQSIRSLLEVGFQNNISHQIGSIPQKICNRINQSDLSYTMDIQCPSPFRFSHQARRCYTLPLAYMPIRVYIIQVTFSLTKSYSNNCHSSYQRSIRRQLATQNVNMLKNGLHDMCLRYNVVVKVDTVVNNLSFGGSDKLVGNVSVVLMATSEDPDYNVCMGSELHNYMFTKTVVPGALVIPTDSPGECGNLTWEKGEPKVQVPSTCLRNYKFNETLQRCIEDRTAMLKLQYDTSIEWSSPPSSECLSNVANQMKGYMNMAFSNTSNSVDCSQMYRRIDVAVPGDQISLNISLVPFEWNRTRAENCLLQLWLFNSKLFNDRFIPDLSNTCQVRSYQDLNGSSTYICIHLDYYWNASTKSCVRGKSRKKRSRPYPKSVIMWGQSEGEKWTLSRGRHRQKRSASLNTSTEEIVARWLPEAPLCQDQHPPVFSHCQGINITMGKNGPVPFNYSLPFATDNSGMPPIMSYHPADIFRQPYLLQNQTHINITAKDQSNNSRLCSIFLEQVDDIPPDVTCPDEVVVEKYNTISDRANIFLIQRATAWDYSGTGPISYHYEGRHSELPLRHFINVTASASDSKGNTGTCHFLYEGKRGDVNANGMVALNFSYSLDIPSDSCRKNVSMLIYNDVLRIANNTCIKNAELYLGYEIQANVTQGDQSFLYTLHVTEKRTNKGKVIKEDSLVIQVLVIQLNVHRQIFFQCMDNFTQQLVQKYQTGSYPQYPDCGGANITLTASRQAIECPVDSVLNKTDPICNQCDLGYYANQSSQSCERCPSLESGILIPWDCKLCDSDPNTTSCLKPCQPGEYSENGLQPCIRCPQGEYTNQQRARSCVACSNWMSTEKSGAVSSAQCKTKCPAGQYSDTGLEPCLNCPWNHFSSSEMSTNCTRCPQGQVTDGVGKSSSSDCQVVDFCDKNPSPCQNGGMCQSDLQNNWYSCVCSQGYHGYHCEDSYNVCDREPCLNGGTCSVQNNSPVCLCPTGYTGDFCEAPLSHCSCVHGTCRLSEGEYQCNCYEGFTGPSCSIDVDECSSNPCLHGGRCIDLIGQYQCDCSETGYSGINCTSKESDTVSTCFNNGVKHPVSGKCSCLPGYTGSECEALVDECQHSFCGENGHCIDGIDNFTCVCMPGFTGKYCNNNLDECSANPCMNNASCIPGNNDFRCACPPGFEGKRCEINKDECSPFPCNLTTAVDCIDGNNDYSCVCREGWTGKWCQTRIHSCPQPCQNGGTCNTEAERCDCVAGFTGPYCQVELDECDSQPCLNGGTCVDQVNGFTCTCPQGYTNKTCDVNVNDCHPNPCINGGTCLDLLNGFACSCPMGFTGSDCTEQLKHCSSLPCQNGGTCMESGLHRYLCICDTGYTGHNCSEDIITCESGPCQNGGSCTDGEKGFNCSCTTGFTGRRCDVQSDPCLHQNICQNGATCRNGTCLCTQQYTGFDCGKVKSPDFDLFFHGLNGSSSSAWISVENEMSVCLWVRSFKAGQNKNILTLAVNDTHEILEIQEKNYSVTYNTKTWFGPSSLNNGHWNHVCFTWSKKNSNSWSLYFNGSKIKSDNQMSLPSRVRILLGQPLRQEPGQVQFYGEVSQLLVFPEQIGETYISSLSKTCLPGTGFTHTWLELLANIRGDLEVIEPSACGGERCPPGYKGHDCSIRVDKNPPTVHSCPGDFRVVSQSRLSQVNWTEPIFSDDVGVINVFQSHRPGEVLAYGEYAITYIAFDAANNTANCSFHVAVTPFDCEIPEVPEGVNHSCWSSGSRRYCWLSCEDPHTHTFSEPVPQSYQCGLSGLWDPPRGDNFTFPACAAFSPPAAGVTGTISFDGPECTDDLTERLKQIFSQTMAKWNREFGLCPGQGCNMIVKIHCSGDISSRRKRRQVPDNSYLVRFNFPVNKTSLETTSLQPLDSIKTYVKKGEFNTDGFVAKNDSVIVTTQCNCMEGQMLKRMDSTEYCVNCAMGSFHNQTSSTCELCPIGFYNDQERQTNCIPCPLGQTTQDPGAKYISQCYTVCPAGQYAEDVTNVCRKCPRGYYQEASGRRMCRSCPSGQMTAQEGATSADQCTSGCLAGQELSVSGVCVLCRHGFYKAQSNQASCQSCPYGTTTPDTGATSVNHCNITVCPAGSFSSKNQCTLCPLGQYQPARGQSRCLRCPTGRTTLLEGSRRPSECVVGNVNECQTSVAECGPNEVCRDTSEYYRCDCKEGFTRQEGGNCTENNRKVNIQADDNTGLIVGSTVGAGAFILIIVAVVLIIFCRKNEKECLRHEANPYRQNPVVVMPVHPAPVFTNRTFASSRSSSLSLAGSDMELSPVMSPFRWHQSSYPETETDLLPSFWPDEPLNISDSSENGSTEGGRSSSSGFDVNSDSYF</sequence>
<feature type="region of interest" description="Disordered" evidence="18">
    <location>
        <begin position="1618"/>
        <end position="1743"/>
    </location>
</feature>
<dbReference type="Gene3D" id="2.10.25.10">
    <property type="entry name" value="Laminin"/>
    <property type="match status" value="13"/>
</dbReference>
<evidence type="ECO:0000256" key="7">
    <source>
        <dbReference type="ARBA" id="ARBA00022737"/>
    </source>
</evidence>
<feature type="disulfide bond" evidence="15">
    <location>
        <begin position="3459"/>
        <end position="3469"/>
    </location>
</feature>
<dbReference type="SMART" id="SM00181">
    <property type="entry name" value="EGF"/>
    <property type="match status" value="18"/>
</dbReference>
<protein>
    <submittedName>
        <fullName evidence="25">Uncharacterized protein</fullName>
    </submittedName>
</protein>
<feature type="region of interest" description="Disordered" evidence="18">
    <location>
        <begin position="1372"/>
        <end position="1393"/>
    </location>
</feature>
<feature type="domain" description="EGF-like" evidence="21">
    <location>
        <begin position="3304"/>
        <end position="3337"/>
    </location>
</feature>
<feature type="domain" description="EGF-like" evidence="21">
    <location>
        <begin position="3605"/>
        <end position="3641"/>
    </location>
</feature>
<feature type="compositionally biased region" description="Polar residues" evidence="18">
    <location>
        <begin position="1703"/>
        <end position="1734"/>
    </location>
</feature>
<dbReference type="InterPro" id="IPR001881">
    <property type="entry name" value="EGF-like_Ca-bd_dom"/>
</dbReference>
<feature type="compositionally biased region" description="Polar residues" evidence="18">
    <location>
        <begin position="1554"/>
        <end position="1565"/>
    </location>
</feature>
<dbReference type="PROSITE" id="PS01186">
    <property type="entry name" value="EGF_2"/>
    <property type="match status" value="13"/>
</dbReference>
<feature type="domain" description="EGF-like" evidence="21">
    <location>
        <begin position="3415"/>
        <end position="3453"/>
    </location>
</feature>
<keyword evidence="12 15" id="KW-1015">Disulfide bond</keyword>
<feature type="disulfide bond" evidence="17">
    <location>
        <begin position="723"/>
        <end position="750"/>
    </location>
</feature>
<dbReference type="GO" id="GO:0005886">
    <property type="term" value="C:plasma membrane"/>
    <property type="evidence" value="ECO:0007669"/>
    <property type="project" value="UniProtKB-SubCell"/>
</dbReference>
<keyword evidence="17" id="KW-0768">Sushi</keyword>
<feature type="domain" description="EGF-like" evidence="21">
    <location>
        <begin position="4396"/>
        <end position="4437"/>
    </location>
</feature>
<keyword evidence="2" id="KW-0217">Developmental protein</keyword>
<dbReference type="EnsemblMetazoa" id="G338.18">
    <property type="protein sequence ID" value="G338.18:cds"/>
    <property type="gene ID" value="G338"/>
</dbReference>
<comment type="subcellular location">
    <subcellularLocation>
        <location evidence="1">Cell membrane</location>
        <topology evidence="1">Single-pass type I membrane protein</topology>
    </subcellularLocation>
</comment>
<dbReference type="Gene3D" id="4.10.400.10">
    <property type="entry name" value="Low-density Lipoprotein Receptor"/>
    <property type="match status" value="1"/>
</dbReference>
<evidence type="ECO:0000256" key="12">
    <source>
        <dbReference type="ARBA" id="ARBA00023157"/>
    </source>
</evidence>
<feature type="compositionally biased region" description="Polar residues" evidence="18">
    <location>
        <begin position="1340"/>
        <end position="1350"/>
    </location>
</feature>
<evidence type="ECO:0000256" key="16">
    <source>
        <dbReference type="PROSITE-ProRule" id="PRU00124"/>
    </source>
</evidence>
<feature type="compositionally biased region" description="Polar residues" evidence="18">
    <location>
        <begin position="1409"/>
        <end position="1433"/>
    </location>
</feature>
<feature type="compositionally biased region" description="Polar residues" evidence="18">
    <location>
        <begin position="1382"/>
        <end position="1393"/>
    </location>
</feature>
<keyword evidence="13" id="KW-0325">Glycoprotein</keyword>
<feature type="compositionally biased region" description="Polar residues" evidence="18">
    <location>
        <begin position="1755"/>
        <end position="1764"/>
    </location>
</feature>
<evidence type="ECO:0000259" key="21">
    <source>
        <dbReference type="PROSITE" id="PS50026"/>
    </source>
</evidence>
<dbReference type="InterPro" id="IPR035976">
    <property type="entry name" value="Sushi/SCR/CCP_sf"/>
</dbReference>
<dbReference type="InterPro" id="IPR018097">
    <property type="entry name" value="EGF_Ca-bd_CS"/>
</dbReference>
<dbReference type="CDD" id="cd00054">
    <property type="entry name" value="EGF_CA"/>
    <property type="match status" value="15"/>
</dbReference>
<dbReference type="InterPro" id="IPR036055">
    <property type="entry name" value="LDL_receptor-like_sf"/>
</dbReference>
<dbReference type="PROSITE" id="PS50825">
    <property type="entry name" value="HYR"/>
    <property type="match status" value="2"/>
</dbReference>
<feature type="domain" description="EGF-like" evidence="21">
    <location>
        <begin position="3151"/>
        <end position="3191"/>
    </location>
</feature>
<feature type="domain" description="EGF-like" evidence="21">
    <location>
        <begin position="3377"/>
        <end position="3413"/>
    </location>
</feature>
<feature type="domain" description="Sushi" evidence="24">
    <location>
        <begin position="753"/>
        <end position="809"/>
    </location>
</feature>
<dbReference type="FunFam" id="2.10.25.10:FF:000472">
    <property type="entry name" value="Uncharacterized protein, isoform A"/>
    <property type="match status" value="2"/>
</dbReference>
<dbReference type="SMART" id="SM00032">
    <property type="entry name" value="CCP"/>
    <property type="match status" value="8"/>
</dbReference>
<feature type="domain" description="EGF-like" evidence="21">
    <location>
        <begin position="3193"/>
        <end position="3229"/>
    </location>
</feature>
<keyword evidence="3" id="KW-1003">Cell membrane</keyword>
<evidence type="ECO:0000256" key="15">
    <source>
        <dbReference type="PROSITE-ProRule" id="PRU00076"/>
    </source>
</evidence>
<dbReference type="PROSITE" id="PS00010">
    <property type="entry name" value="ASX_HYDROXYL"/>
    <property type="match status" value="9"/>
</dbReference>
<evidence type="ECO:0000256" key="1">
    <source>
        <dbReference type="ARBA" id="ARBA00004251"/>
    </source>
</evidence>
<keyword evidence="7" id="KW-0677">Repeat</keyword>
<evidence type="ECO:0000256" key="18">
    <source>
        <dbReference type="SAM" id="MobiDB-lite"/>
    </source>
</evidence>
<dbReference type="FunFam" id="2.10.25.10:FF:000146">
    <property type="entry name" value="Putative neurogenic locus notch"/>
    <property type="match status" value="1"/>
</dbReference>
<dbReference type="CDD" id="cd00033">
    <property type="entry name" value="CCP"/>
    <property type="match status" value="7"/>
</dbReference>
<dbReference type="Pfam" id="PF00057">
    <property type="entry name" value="Ldl_recept_a"/>
    <property type="match status" value="1"/>
</dbReference>
<evidence type="ECO:0000256" key="11">
    <source>
        <dbReference type="ARBA" id="ARBA00023136"/>
    </source>
</evidence>
<dbReference type="Pfam" id="PF02494">
    <property type="entry name" value="HYR"/>
    <property type="match status" value="1"/>
</dbReference>
<dbReference type="InterPro" id="IPR011641">
    <property type="entry name" value="Tyr-kin_ephrin_A/B_rcpt-like"/>
</dbReference>
<dbReference type="SUPFAM" id="SSF57535">
    <property type="entry name" value="Complement control module/SCR domain"/>
    <property type="match status" value="8"/>
</dbReference>
<dbReference type="GO" id="GO:0005509">
    <property type="term" value="F:calcium ion binding"/>
    <property type="evidence" value="ECO:0007669"/>
    <property type="project" value="InterPro"/>
</dbReference>
<dbReference type="SMART" id="SM00192">
    <property type="entry name" value="LDLa"/>
    <property type="match status" value="1"/>
</dbReference>
<dbReference type="FunFam" id="2.60.120.290:FF:000005">
    <property type="entry name" value="Procollagen C-endopeptidase enhancer 1"/>
    <property type="match status" value="1"/>
</dbReference>
<dbReference type="PROSITE" id="PS50026">
    <property type="entry name" value="EGF_3"/>
    <property type="match status" value="15"/>
</dbReference>
<dbReference type="InterPro" id="IPR000859">
    <property type="entry name" value="CUB_dom"/>
</dbReference>
<feature type="compositionally biased region" description="Basic and acidic residues" evidence="18">
    <location>
        <begin position="1687"/>
        <end position="1698"/>
    </location>
</feature>
<evidence type="ECO:0000256" key="14">
    <source>
        <dbReference type="PROSITE-ProRule" id="PRU00059"/>
    </source>
</evidence>
<feature type="domain" description="Sushi" evidence="24">
    <location>
        <begin position="1094"/>
        <end position="1169"/>
    </location>
</feature>
<feature type="compositionally biased region" description="Low complexity" evidence="18">
    <location>
        <begin position="1434"/>
        <end position="1458"/>
    </location>
</feature>
<feature type="region of interest" description="Disordered" evidence="18">
    <location>
        <begin position="1302"/>
        <end position="1350"/>
    </location>
</feature>
<feature type="compositionally biased region" description="Polar residues" evidence="18">
    <location>
        <begin position="1459"/>
        <end position="1473"/>
    </location>
</feature>
<dbReference type="Gene3D" id="3.10.100.10">
    <property type="entry name" value="Mannose-Binding Protein A, subunit A"/>
    <property type="match status" value="1"/>
</dbReference>
<feature type="domain" description="EGF-like" evidence="21">
    <location>
        <begin position="3528"/>
        <end position="3564"/>
    </location>
</feature>
<feature type="domain" description="HYR" evidence="23">
    <location>
        <begin position="2752"/>
        <end position="2837"/>
    </location>
</feature>
<feature type="disulfide bond" evidence="15">
    <location>
        <begin position="3666"/>
        <end position="3675"/>
    </location>
</feature>
<dbReference type="PANTHER" id="PTHR12916">
    <property type="entry name" value="CYTOCHROME C OXIDASE POLYPEPTIDE VIC-2"/>
    <property type="match status" value="1"/>
</dbReference>
<feature type="disulfide bond" evidence="15">
    <location>
        <begin position="3478"/>
        <end position="3487"/>
    </location>
</feature>
<feature type="compositionally biased region" description="Low complexity" evidence="18">
    <location>
        <begin position="1321"/>
        <end position="1330"/>
    </location>
</feature>
<feature type="compositionally biased region" description="Low complexity" evidence="18">
    <location>
        <begin position="1534"/>
        <end position="1553"/>
    </location>
</feature>
<evidence type="ECO:0000259" key="20">
    <source>
        <dbReference type="PROSITE" id="PS01180"/>
    </source>
</evidence>
<dbReference type="PROSITE" id="PS50923">
    <property type="entry name" value="SUSHI"/>
    <property type="match status" value="8"/>
</dbReference>
<feature type="disulfide bond" evidence="16">
    <location>
        <begin position="221"/>
        <end position="236"/>
    </location>
</feature>
<dbReference type="GO" id="GO:0007219">
    <property type="term" value="P:Notch signaling pathway"/>
    <property type="evidence" value="ECO:0007669"/>
    <property type="project" value="UniProtKB-KW"/>
</dbReference>
<proteinExistence type="predicted"/>
<dbReference type="FunFam" id="2.10.25.10:FF:000118">
    <property type="entry name" value="protein delta homolog 2"/>
    <property type="match status" value="1"/>
</dbReference>
<feature type="disulfide bond" evidence="17">
    <location>
        <begin position="1064"/>
        <end position="1091"/>
    </location>
</feature>
<dbReference type="PROSITE" id="PS01180">
    <property type="entry name" value="CUB"/>
    <property type="match status" value="3"/>
</dbReference>
<feature type="domain" description="Sushi" evidence="24">
    <location>
        <begin position="1036"/>
        <end position="1093"/>
    </location>
</feature>
<evidence type="ECO:0000256" key="5">
    <source>
        <dbReference type="ARBA" id="ARBA00022692"/>
    </source>
</evidence>
<dbReference type="Gene3D" id="2.10.50.10">
    <property type="entry name" value="Tumor Necrosis Factor Receptor, subunit A, domain 2"/>
    <property type="match status" value="5"/>
</dbReference>
<evidence type="ECO:0000259" key="24">
    <source>
        <dbReference type="PROSITE" id="PS50923"/>
    </source>
</evidence>
<dbReference type="InterPro" id="IPR016187">
    <property type="entry name" value="CTDL_fold"/>
</dbReference>
<dbReference type="SUPFAM" id="SSF57424">
    <property type="entry name" value="LDL receptor-like module"/>
    <property type="match status" value="1"/>
</dbReference>
<dbReference type="Pfam" id="PF25024">
    <property type="entry name" value="EGF_TEN"/>
    <property type="match status" value="1"/>
</dbReference>
<feature type="disulfide bond" evidence="15">
    <location>
        <begin position="3424"/>
        <end position="3441"/>
    </location>
</feature>
<dbReference type="InterPro" id="IPR023415">
    <property type="entry name" value="LDLR_class-A_CS"/>
</dbReference>
<keyword evidence="10 19" id="KW-1133">Transmembrane helix</keyword>
<evidence type="ECO:0000313" key="25">
    <source>
        <dbReference type="EnsemblMetazoa" id="G338.18:cds"/>
    </source>
</evidence>
<feature type="disulfide bond" evidence="17">
    <location>
        <begin position="606"/>
        <end position="633"/>
    </location>
</feature>
<dbReference type="PROSITE" id="PS01187">
    <property type="entry name" value="EGF_CA"/>
    <property type="match status" value="4"/>
</dbReference>
<feature type="domain" description="CUB" evidence="20">
    <location>
        <begin position="462"/>
        <end position="578"/>
    </location>
</feature>
<feature type="domain" description="CUB" evidence="20">
    <location>
        <begin position="354"/>
        <end position="461"/>
    </location>
</feature>
<feature type="domain" description="Sushi" evidence="24">
    <location>
        <begin position="694"/>
        <end position="752"/>
    </location>
</feature>
<feature type="disulfide bond" evidence="15">
    <location>
        <begin position="3219"/>
        <end position="3228"/>
    </location>
</feature>
<feature type="domain" description="Sushi" evidence="24">
    <location>
        <begin position="970"/>
        <end position="1035"/>
    </location>
</feature>
<feature type="domain" description="EGF-like" evidence="21">
    <location>
        <begin position="3339"/>
        <end position="3375"/>
    </location>
</feature>
<keyword evidence="26" id="KW-1185">Reference proteome</keyword>
<feature type="domain" description="C-type lectin" evidence="22">
    <location>
        <begin position="59"/>
        <end position="197"/>
    </location>
</feature>
<dbReference type="InterPro" id="IPR001304">
    <property type="entry name" value="C-type_lectin-like"/>
</dbReference>
<dbReference type="SUPFAM" id="SSF57184">
    <property type="entry name" value="Growth factor receptor domain"/>
    <property type="match status" value="5"/>
</dbReference>
<feature type="region of interest" description="Disordered" evidence="18">
    <location>
        <begin position="2122"/>
        <end position="2141"/>
    </location>
</feature>
<dbReference type="InterPro" id="IPR013320">
    <property type="entry name" value="ConA-like_dom_sf"/>
</dbReference>
<dbReference type="InterPro" id="IPR000436">
    <property type="entry name" value="Sushi_SCR_CCP_dom"/>
</dbReference>
<dbReference type="FunFam" id="2.10.25.10:FF:000012">
    <property type="entry name" value="Delta-like protein"/>
    <property type="match status" value="2"/>
</dbReference>
<dbReference type="Pfam" id="PF00008">
    <property type="entry name" value="EGF"/>
    <property type="match status" value="3"/>
</dbReference>
<feature type="disulfide bond" evidence="15">
    <location>
        <begin position="3403"/>
        <end position="3412"/>
    </location>
</feature>
<evidence type="ECO:0000313" key="26">
    <source>
        <dbReference type="Proteomes" id="UP000005408"/>
    </source>
</evidence>
<dbReference type="SMART" id="SM00042">
    <property type="entry name" value="CUB"/>
    <property type="match status" value="3"/>
</dbReference>
<reference evidence="25" key="1">
    <citation type="submission" date="2022-08" db="UniProtKB">
        <authorList>
            <consortium name="EnsemblMetazoa"/>
        </authorList>
    </citation>
    <scope>IDENTIFICATION</scope>
    <source>
        <strain evidence="25">05x7-T-G4-1.051#20</strain>
    </source>
</reference>
<dbReference type="FunFam" id="2.10.50.10:FF:000018">
    <property type="entry name" value="Sushi, von Willebrand factor type A, EGF and pentraxin domain-containing 1"/>
    <property type="match status" value="1"/>
</dbReference>
<evidence type="ECO:0000256" key="10">
    <source>
        <dbReference type="ARBA" id="ARBA00022989"/>
    </source>
</evidence>
<feature type="disulfide bond" evidence="15">
    <location>
        <begin position="3516"/>
        <end position="3525"/>
    </location>
</feature>
<feature type="region of interest" description="Disordered" evidence="18">
    <location>
        <begin position="1407"/>
        <end position="1604"/>
    </location>
</feature>
<feature type="compositionally biased region" description="Low complexity" evidence="18">
    <location>
        <begin position="1476"/>
        <end position="1523"/>
    </location>
</feature>
<feature type="compositionally biased region" description="Low complexity" evidence="18">
    <location>
        <begin position="1766"/>
        <end position="1922"/>
    </location>
</feature>
<feature type="domain" description="EGF-like" evidence="21">
    <location>
        <begin position="3455"/>
        <end position="3488"/>
    </location>
</feature>
<dbReference type="InterPro" id="IPR000742">
    <property type="entry name" value="EGF"/>
</dbReference>